<organism evidence="1 2">
    <name type="scientific">Dendrolimus kikuchii</name>
    <dbReference type="NCBI Taxonomy" id="765133"/>
    <lineage>
        <taxon>Eukaryota</taxon>
        <taxon>Metazoa</taxon>
        <taxon>Ecdysozoa</taxon>
        <taxon>Arthropoda</taxon>
        <taxon>Hexapoda</taxon>
        <taxon>Insecta</taxon>
        <taxon>Pterygota</taxon>
        <taxon>Neoptera</taxon>
        <taxon>Endopterygota</taxon>
        <taxon>Lepidoptera</taxon>
        <taxon>Glossata</taxon>
        <taxon>Ditrysia</taxon>
        <taxon>Bombycoidea</taxon>
        <taxon>Lasiocampidae</taxon>
        <taxon>Dendrolimus</taxon>
    </lineage>
</organism>
<dbReference type="EMBL" id="CM034393">
    <property type="protein sequence ID" value="KAJ0180124.1"/>
    <property type="molecule type" value="Genomic_DNA"/>
</dbReference>
<protein>
    <submittedName>
        <fullName evidence="1">Uncharacterized protein</fullName>
    </submittedName>
</protein>
<evidence type="ECO:0000313" key="2">
    <source>
        <dbReference type="Proteomes" id="UP000824533"/>
    </source>
</evidence>
<gene>
    <name evidence="1" type="ORF">K1T71_004715</name>
</gene>
<dbReference type="Proteomes" id="UP000824533">
    <property type="component" value="Linkage Group LG07"/>
</dbReference>
<keyword evidence="2" id="KW-1185">Reference proteome</keyword>
<sequence>MSNRDGQNWMPIAAGLLISAGIVTLVYKSFGTGCRGTLKNSPNQQSNVPFKCTCKKGGNSRCQLHNVK</sequence>
<name>A0ACC1D833_9NEOP</name>
<reference evidence="1 2" key="1">
    <citation type="journal article" date="2021" name="Front. Genet.">
        <title>Chromosome-Level Genome Assembly Reveals Significant Gene Expansion in the Toll and IMD Signaling Pathways of Dendrolimus kikuchii.</title>
        <authorList>
            <person name="Zhou J."/>
            <person name="Wu P."/>
            <person name="Xiong Z."/>
            <person name="Liu N."/>
            <person name="Zhao N."/>
            <person name="Ji M."/>
            <person name="Qiu Y."/>
            <person name="Yang B."/>
        </authorList>
    </citation>
    <scope>NUCLEOTIDE SEQUENCE [LARGE SCALE GENOMIC DNA]</scope>
    <source>
        <strain evidence="1">Ann1</strain>
    </source>
</reference>
<proteinExistence type="predicted"/>
<accession>A0ACC1D833</accession>
<comment type="caution">
    <text evidence="1">The sequence shown here is derived from an EMBL/GenBank/DDBJ whole genome shotgun (WGS) entry which is preliminary data.</text>
</comment>
<evidence type="ECO:0000313" key="1">
    <source>
        <dbReference type="EMBL" id="KAJ0180124.1"/>
    </source>
</evidence>